<evidence type="ECO:0000313" key="6">
    <source>
        <dbReference type="EMBL" id="KAK2186172.1"/>
    </source>
</evidence>
<dbReference type="GO" id="GO:0034314">
    <property type="term" value="P:Arp2/3 complex-mediated actin nucleation"/>
    <property type="evidence" value="ECO:0007669"/>
    <property type="project" value="InterPro"/>
</dbReference>
<dbReference type="PRINTS" id="PR01217">
    <property type="entry name" value="PRICHEXTENSN"/>
</dbReference>
<reference evidence="6" key="1">
    <citation type="journal article" date="2023" name="Mol. Biol. Evol.">
        <title>Third-Generation Sequencing Reveals the Adaptive Role of the Epigenome in Three Deep-Sea Polychaetes.</title>
        <authorList>
            <person name="Perez M."/>
            <person name="Aroh O."/>
            <person name="Sun Y."/>
            <person name="Lan Y."/>
            <person name="Juniper S.K."/>
            <person name="Young C.R."/>
            <person name="Angers B."/>
            <person name="Qian P.Y."/>
        </authorList>
    </citation>
    <scope>NUCLEOTIDE SEQUENCE</scope>
    <source>
        <strain evidence="6">R07B-5</strain>
    </source>
</reference>
<feature type="domain" description="WASH1 WAHD" evidence="4">
    <location>
        <begin position="9"/>
        <end position="280"/>
    </location>
</feature>
<dbReference type="Pfam" id="PF11945">
    <property type="entry name" value="WASH_WAHD"/>
    <property type="match status" value="1"/>
</dbReference>
<name>A0AAD9P126_RIDPI</name>
<feature type="region of interest" description="Disordered" evidence="3">
    <location>
        <begin position="286"/>
        <end position="412"/>
    </location>
</feature>
<accession>A0AAD9P126</accession>
<dbReference type="GO" id="GO:0042147">
    <property type="term" value="P:retrograde transport, endosome to Golgi"/>
    <property type="evidence" value="ECO:0007669"/>
    <property type="project" value="TreeGrafter"/>
</dbReference>
<evidence type="ECO:0000313" key="5">
    <source>
        <dbReference type="EMBL" id="KAK2141544.1"/>
    </source>
</evidence>
<organism evidence="6 7">
    <name type="scientific">Ridgeia piscesae</name>
    <name type="common">Tubeworm</name>
    <dbReference type="NCBI Taxonomy" id="27915"/>
    <lineage>
        <taxon>Eukaryota</taxon>
        <taxon>Metazoa</taxon>
        <taxon>Spiralia</taxon>
        <taxon>Lophotrochozoa</taxon>
        <taxon>Annelida</taxon>
        <taxon>Polychaeta</taxon>
        <taxon>Sedentaria</taxon>
        <taxon>Canalipalpata</taxon>
        <taxon>Sabellida</taxon>
        <taxon>Siboglinidae</taxon>
        <taxon>Ridgeia</taxon>
    </lineage>
</organism>
<keyword evidence="2" id="KW-0009">Actin-binding</keyword>
<dbReference type="GO" id="GO:0071203">
    <property type="term" value="C:WASH complex"/>
    <property type="evidence" value="ECO:0007669"/>
    <property type="project" value="InterPro"/>
</dbReference>
<evidence type="ECO:0000313" key="7">
    <source>
        <dbReference type="Proteomes" id="UP001209878"/>
    </source>
</evidence>
<dbReference type="GO" id="GO:0005829">
    <property type="term" value="C:cytosol"/>
    <property type="evidence" value="ECO:0007669"/>
    <property type="project" value="GOC"/>
</dbReference>
<evidence type="ECO:0000256" key="1">
    <source>
        <dbReference type="ARBA" id="ARBA00005602"/>
    </source>
</evidence>
<feature type="region of interest" description="Disordered" evidence="3">
    <location>
        <begin position="138"/>
        <end position="158"/>
    </location>
</feature>
<sequence length="475" mass="50248">MRNMSNDKLYHIPVLAHDLRQEEMVRQMCDALDYIDQVAKDIFTRIGNRISDNHASLHALNDRIALAQAKIDKVKGSNKAMKVFSAAKYPASDIPSDYSSVFGGVQTLPPDVARSNYKLHSKHKQLDETAMKDKLTYYGVPQQTRRDEGSRGEGLGGLPANVPSVSSLLLFNTSENLYKKYVLLDPLGVVTKTRSTLEDTEEGLADAPSTIVQREELNRQVAENYFFVPGMGNVPEIAVPDFLPDLLGVADDLSYSAELGPSIAPSVPGSNMPDLPAVVPDLPSIVPESDVIPAGPARTGASIPAPPPPGAPPPPPPPSAAPPPPPPPPPPADISPPPPPATTQPPPAVTPAAPAPSKPPPPVDNGRAGLLESIRKAGGVGKAKLNSVKKRKQERKKKEQEQTSGATGGDLMGDLAAKLSLRRKGISGTSINTSSSGGSATDTTGATSMMQRMSSIIPPPPNPTDTNHAPSEDWD</sequence>
<evidence type="ECO:0000256" key="2">
    <source>
        <dbReference type="ARBA" id="ARBA00023203"/>
    </source>
</evidence>
<feature type="compositionally biased region" description="Pro residues" evidence="3">
    <location>
        <begin position="304"/>
        <end position="363"/>
    </location>
</feature>
<dbReference type="GO" id="GO:0006887">
    <property type="term" value="P:exocytosis"/>
    <property type="evidence" value="ECO:0007669"/>
    <property type="project" value="TreeGrafter"/>
</dbReference>
<dbReference type="EMBL" id="JAODUO010000211">
    <property type="protein sequence ID" value="KAK2186172.1"/>
    <property type="molecule type" value="Genomic_DNA"/>
</dbReference>
<dbReference type="InterPro" id="IPR021854">
    <property type="entry name" value="WASH1_WAHD"/>
</dbReference>
<feature type="compositionally biased region" description="Low complexity" evidence="3">
    <location>
        <begin position="427"/>
        <end position="448"/>
    </location>
</feature>
<dbReference type="Proteomes" id="UP001209878">
    <property type="component" value="Unassembled WGS sequence"/>
</dbReference>
<dbReference type="GO" id="GO:0003779">
    <property type="term" value="F:actin binding"/>
    <property type="evidence" value="ECO:0007669"/>
    <property type="project" value="UniProtKB-KW"/>
</dbReference>
<feature type="region of interest" description="Disordered" evidence="3">
    <location>
        <begin position="427"/>
        <end position="475"/>
    </location>
</feature>
<comment type="caution">
    <text evidence="6">The sequence shown here is derived from an EMBL/GenBank/DDBJ whole genome shotgun (WGS) entry which is preliminary data.</text>
</comment>
<dbReference type="AlphaFoldDB" id="A0AAD9P126"/>
<dbReference type="GO" id="GO:0005769">
    <property type="term" value="C:early endosome"/>
    <property type="evidence" value="ECO:0007669"/>
    <property type="project" value="InterPro"/>
</dbReference>
<dbReference type="GO" id="GO:0032456">
    <property type="term" value="P:endocytic recycling"/>
    <property type="evidence" value="ECO:0007669"/>
    <property type="project" value="TreeGrafter"/>
</dbReference>
<keyword evidence="7" id="KW-1185">Reference proteome</keyword>
<dbReference type="EMBL" id="JAODUO010005213">
    <property type="protein sequence ID" value="KAK2141544.1"/>
    <property type="molecule type" value="Genomic_DNA"/>
</dbReference>
<dbReference type="GO" id="GO:0043014">
    <property type="term" value="F:alpha-tubulin binding"/>
    <property type="evidence" value="ECO:0007669"/>
    <property type="project" value="InterPro"/>
</dbReference>
<comment type="similarity">
    <text evidence="1">Belongs to the WASH1 family.</text>
</comment>
<dbReference type="PANTHER" id="PTHR23331">
    <property type="entry name" value="CXYORF1"/>
    <property type="match status" value="1"/>
</dbReference>
<dbReference type="GO" id="GO:0055037">
    <property type="term" value="C:recycling endosome"/>
    <property type="evidence" value="ECO:0007669"/>
    <property type="project" value="TreeGrafter"/>
</dbReference>
<evidence type="ECO:0000259" key="4">
    <source>
        <dbReference type="Pfam" id="PF11945"/>
    </source>
</evidence>
<dbReference type="GO" id="GO:0043015">
    <property type="term" value="F:gamma-tubulin binding"/>
    <property type="evidence" value="ECO:0007669"/>
    <property type="project" value="TreeGrafter"/>
</dbReference>
<dbReference type="InterPro" id="IPR028290">
    <property type="entry name" value="WASH1"/>
</dbReference>
<gene>
    <name evidence="6" type="ORF">NP493_212g07000</name>
    <name evidence="5" type="ORF">NP493_5223g00025</name>
</gene>
<protein>
    <recommendedName>
        <fullName evidence="4">WASH1 WAHD domain-containing protein</fullName>
    </recommendedName>
</protein>
<evidence type="ECO:0000256" key="3">
    <source>
        <dbReference type="SAM" id="MobiDB-lite"/>
    </source>
</evidence>
<proteinExistence type="inferred from homology"/>
<dbReference type="PANTHER" id="PTHR23331:SF1">
    <property type="entry name" value="WASH COMPLEX SUBUNIT 1"/>
    <property type="match status" value="1"/>
</dbReference>